<comment type="caution">
    <text evidence="1">The sequence shown here is derived from an EMBL/GenBank/DDBJ whole genome shotgun (WGS) entry which is preliminary data.</text>
</comment>
<dbReference type="GO" id="GO:0008168">
    <property type="term" value="F:methyltransferase activity"/>
    <property type="evidence" value="ECO:0007669"/>
    <property type="project" value="UniProtKB-KW"/>
</dbReference>
<evidence type="ECO:0000313" key="1">
    <source>
        <dbReference type="EMBL" id="MFC6396590.1"/>
    </source>
</evidence>
<dbReference type="PANTHER" id="PTHR43167:SF1">
    <property type="entry name" value="PUTATIVE (AFU_ORTHOLOGUE AFUA_6G01830)-RELATED"/>
    <property type="match status" value="1"/>
</dbReference>
<reference evidence="2" key="1">
    <citation type="journal article" date="2019" name="Int. J. Syst. Evol. Microbiol.">
        <title>The Global Catalogue of Microorganisms (GCM) 10K type strain sequencing project: providing services to taxonomists for standard genome sequencing and annotation.</title>
        <authorList>
            <consortium name="The Broad Institute Genomics Platform"/>
            <consortium name="The Broad Institute Genome Sequencing Center for Infectious Disease"/>
            <person name="Wu L."/>
            <person name="Ma J."/>
        </authorList>
    </citation>
    <scope>NUCLEOTIDE SEQUENCE [LARGE SCALE GENOMIC DNA]</scope>
    <source>
        <strain evidence="2">CGMCC 1.15277</strain>
    </source>
</reference>
<dbReference type="GO" id="GO:0032259">
    <property type="term" value="P:methylation"/>
    <property type="evidence" value="ECO:0007669"/>
    <property type="project" value="UniProtKB-KW"/>
</dbReference>
<keyword evidence="1" id="KW-0489">Methyltransferase</keyword>
<organism evidence="1 2">
    <name type="scientific">Luteococcus sanguinis</name>
    <dbReference type="NCBI Taxonomy" id="174038"/>
    <lineage>
        <taxon>Bacteria</taxon>
        <taxon>Bacillati</taxon>
        <taxon>Actinomycetota</taxon>
        <taxon>Actinomycetes</taxon>
        <taxon>Propionibacteriales</taxon>
        <taxon>Propionibacteriaceae</taxon>
        <taxon>Luteococcus</taxon>
    </lineage>
</organism>
<dbReference type="Proteomes" id="UP001596266">
    <property type="component" value="Unassembled WGS sequence"/>
</dbReference>
<accession>A0ABW1WZP7</accession>
<protein>
    <submittedName>
        <fullName evidence="1">Class I SAM-dependent methyltransferase</fullName>
        <ecNumber evidence="1">2.1.1.-</ecNumber>
    </submittedName>
</protein>
<sequence length="186" mass="19579">MTSPTEVPDLVQRALRSSLAVGYVHTTRNETGRLLATLAASRTGTLGELGTGSGAAAAWLRTGAPQHAHIVTVERDEALAELARAALADADVEVLMGGCRDLAARGPFSLLYLDQQTAAGVDREALCAAMEPGGLVIIDDFPGGLDGLGMDALSDLTRREWLQDERFESVDVAVAPDAQVLIATRR</sequence>
<keyword evidence="1" id="KW-0808">Transferase</keyword>
<name>A0ABW1WZP7_9ACTN</name>
<dbReference type="EMBL" id="JBHSUA010000013">
    <property type="protein sequence ID" value="MFC6396590.1"/>
    <property type="molecule type" value="Genomic_DNA"/>
</dbReference>
<gene>
    <name evidence="1" type="ORF">ACFP57_06275</name>
</gene>
<dbReference type="EC" id="2.1.1.-" evidence="1"/>
<keyword evidence="2" id="KW-1185">Reference proteome</keyword>
<dbReference type="InterPro" id="IPR029063">
    <property type="entry name" value="SAM-dependent_MTases_sf"/>
</dbReference>
<evidence type="ECO:0000313" key="2">
    <source>
        <dbReference type="Proteomes" id="UP001596266"/>
    </source>
</evidence>
<dbReference type="PANTHER" id="PTHR43167">
    <property type="entry name" value="PUTATIVE (AFU_ORTHOLOGUE AFUA_6G01830)-RELATED"/>
    <property type="match status" value="1"/>
</dbReference>
<dbReference type="SUPFAM" id="SSF53335">
    <property type="entry name" value="S-adenosyl-L-methionine-dependent methyltransferases"/>
    <property type="match status" value="1"/>
</dbReference>
<dbReference type="Pfam" id="PF13578">
    <property type="entry name" value="Methyltransf_24"/>
    <property type="match status" value="1"/>
</dbReference>
<proteinExistence type="predicted"/>
<dbReference type="RefSeq" id="WP_343885622.1">
    <property type="nucleotide sequence ID" value="NZ_BAAAKI010000009.1"/>
</dbReference>
<dbReference type="Gene3D" id="3.40.50.150">
    <property type="entry name" value="Vaccinia Virus protein VP39"/>
    <property type="match status" value="1"/>
</dbReference>